<name>A0ABX3GNR9_9BACL</name>
<evidence type="ECO:0008006" key="3">
    <source>
        <dbReference type="Google" id="ProtNLM"/>
    </source>
</evidence>
<keyword evidence="2" id="KW-1185">Reference proteome</keyword>
<sequence length="212" mass="25162">MHLSILKAFNPDFLVEMLETAHYFEQWDKLLYTADILHSYAQRIYEERLYCKAMGMTIPLIRMQHPLVYYFGFSQQMRGVACQHLGNYKQARDSIYKYVELGWLEDLGRDEQEIVLEFRHLAKVNLYAVEILSGKTDLLDDYVRFLQTYPKGLLDGLVVIMQTALCYRLNVDKQLSQLTDDISKIKSKQDKTEESQYRRFCFLMNSYNMRTT</sequence>
<dbReference type="Proteomes" id="UP000187158">
    <property type="component" value="Unassembled WGS sequence"/>
</dbReference>
<organism evidence="1 2">
    <name type="scientific">Paenibacillus odorifer</name>
    <dbReference type="NCBI Taxonomy" id="189426"/>
    <lineage>
        <taxon>Bacteria</taxon>
        <taxon>Bacillati</taxon>
        <taxon>Bacillota</taxon>
        <taxon>Bacilli</taxon>
        <taxon>Bacillales</taxon>
        <taxon>Paenibacillaceae</taxon>
        <taxon>Paenibacillus</taxon>
    </lineage>
</organism>
<dbReference type="RefSeq" id="WP_076219497.1">
    <property type="nucleotide sequence ID" value="NZ_MPVP01000138.1"/>
</dbReference>
<gene>
    <name evidence="1" type="ORF">BSO21_19715</name>
</gene>
<proteinExistence type="predicted"/>
<evidence type="ECO:0000313" key="2">
    <source>
        <dbReference type="Proteomes" id="UP000187158"/>
    </source>
</evidence>
<comment type="caution">
    <text evidence="1">The sequence shown here is derived from an EMBL/GenBank/DDBJ whole genome shotgun (WGS) entry which is preliminary data.</text>
</comment>
<dbReference type="EMBL" id="MPVP01000138">
    <property type="protein sequence ID" value="OMD28130.1"/>
    <property type="molecule type" value="Genomic_DNA"/>
</dbReference>
<reference evidence="1 2" key="1">
    <citation type="submission" date="2016-11" db="EMBL/GenBank/DDBJ databases">
        <title>Paenibacillus species isolates.</title>
        <authorList>
            <person name="Beno S.M."/>
        </authorList>
    </citation>
    <scope>NUCLEOTIDE SEQUENCE [LARGE SCALE GENOMIC DNA]</scope>
    <source>
        <strain evidence="1 2">FSL H7-0433</strain>
    </source>
</reference>
<accession>A0ABX3GNR9</accession>
<protein>
    <recommendedName>
        <fullName evidence="3">DNA-binding protein</fullName>
    </recommendedName>
</protein>
<evidence type="ECO:0000313" key="1">
    <source>
        <dbReference type="EMBL" id="OMD28130.1"/>
    </source>
</evidence>